<dbReference type="EMBL" id="UGVL01000001">
    <property type="protein sequence ID" value="SUE34972.1"/>
    <property type="molecule type" value="Genomic_DNA"/>
</dbReference>
<dbReference type="AlphaFoldDB" id="A0A379MWG2"/>
<dbReference type="RefSeq" id="WP_027291256.1">
    <property type="nucleotide sequence ID" value="NZ_CALVFX010000011.1"/>
</dbReference>
<proteinExistence type="predicted"/>
<dbReference type="Proteomes" id="UP000255233">
    <property type="component" value="Unassembled WGS sequence"/>
</dbReference>
<organism evidence="1 2">
    <name type="scientific">Rikenella microfusus</name>
    <dbReference type="NCBI Taxonomy" id="28139"/>
    <lineage>
        <taxon>Bacteria</taxon>
        <taxon>Pseudomonadati</taxon>
        <taxon>Bacteroidota</taxon>
        <taxon>Bacteroidia</taxon>
        <taxon>Bacteroidales</taxon>
        <taxon>Rikenellaceae</taxon>
        <taxon>Rikenella</taxon>
    </lineage>
</organism>
<dbReference type="STRING" id="880526.GCA_000427365_01605"/>
<evidence type="ECO:0008006" key="3">
    <source>
        <dbReference type="Google" id="ProtNLM"/>
    </source>
</evidence>
<name>A0A379MWG2_9BACT</name>
<dbReference type="OrthoDB" id="368469at2"/>
<dbReference type="CDD" id="cd04868">
    <property type="entry name" value="ACT_AK-like"/>
    <property type="match status" value="1"/>
</dbReference>
<evidence type="ECO:0000313" key="1">
    <source>
        <dbReference type="EMBL" id="SUE34972.1"/>
    </source>
</evidence>
<accession>A0A379MWG2</accession>
<keyword evidence="2" id="KW-1185">Reference proteome</keyword>
<evidence type="ECO:0000313" key="2">
    <source>
        <dbReference type="Proteomes" id="UP000255233"/>
    </source>
</evidence>
<reference evidence="1 2" key="1">
    <citation type="submission" date="2018-06" db="EMBL/GenBank/DDBJ databases">
        <authorList>
            <consortium name="Pathogen Informatics"/>
            <person name="Doyle S."/>
        </authorList>
    </citation>
    <scope>NUCLEOTIDE SEQUENCE [LARGE SCALE GENOMIC DNA]</scope>
    <source>
        <strain evidence="1 2">NCTC11190</strain>
    </source>
</reference>
<gene>
    <name evidence="1" type="ORF">NCTC11190_02213</name>
</gene>
<protein>
    <recommendedName>
        <fullName evidence="3">Aspartate kinase</fullName>
    </recommendedName>
</protein>
<sequence>MTSIPTVVEGIIKRKPFLESALIEGLVNLSALARKLKPEVEKQAGRAVNDGAIIMALNRLVPRLELLSNVKFRKVIENIGDIVVRSNLADLTYRNSKSLFRCQALLLDHVQKTKEAFCTFSQGVGETAMVMSSPLAPVAEEIFRNERQISKTASLSSITIKLPAENSIYPGVYYYIFKELAWDNINMVELISTTNEFTVVVHDDDIHRAFSILMDVKRGAAL</sequence>